<dbReference type="OrthoDB" id="97518at2759"/>
<organism evidence="2 3">
    <name type="scientific">Ceratopteris richardii</name>
    <name type="common">Triangle waterfern</name>
    <dbReference type="NCBI Taxonomy" id="49495"/>
    <lineage>
        <taxon>Eukaryota</taxon>
        <taxon>Viridiplantae</taxon>
        <taxon>Streptophyta</taxon>
        <taxon>Embryophyta</taxon>
        <taxon>Tracheophyta</taxon>
        <taxon>Polypodiopsida</taxon>
        <taxon>Polypodiidae</taxon>
        <taxon>Polypodiales</taxon>
        <taxon>Pteridineae</taxon>
        <taxon>Pteridaceae</taxon>
        <taxon>Parkerioideae</taxon>
        <taxon>Ceratopteris</taxon>
    </lineage>
</organism>
<protein>
    <submittedName>
        <fullName evidence="2">Uncharacterized protein</fullName>
    </submittedName>
</protein>
<dbReference type="SUPFAM" id="SSF54518">
    <property type="entry name" value="Tubby C-terminal domain-like"/>
    <property type="match status" value="1"/>
</dbReference>
<dbReference type="PANTHER" id="PTHR31087:SF161">
    <property type="entry name" value="TUBBY C 2 FAMILY PROTEIN"/>
    <property type="match status" value="1"/>
</dbReference>
<proteinExistence type="inferred from homology"/>
<dbReference type="EMBL" id="CM035415">
    <property type="protein sequence ID" value="KAH7428171.1"/>
    <property type="molecule type" value="Genomic_DNA"/>
</dbReference>
<dbReference type="Pfam" id="PF04525">
    <property type="entry name" value="LOR"/>
    <property type="match status" value="1"/>
</dbReference>
<evidence type="ECO:0000313" key="3">
    <source>
        <dbReference type="Proteomes" id="UP000825935"/>
    </source>
</evidence>
<reference evidence="2" key="1">
    <citation type="submission" date="2021-08" db="EMBL/GenBank/DDBJ databases">
        <title>WGS assembly of Ceratopteris richardii.</title>
        <authorList>
            <person name="Marchant D.B."/>
            <person name="Chen G."/>
            <person name="Jenkins J."/>
            <person name="Shu S."/>
            <person name="Leebens-Mack J."/>
            <person name="Grimwood J."/>
            <person name="Schmutz J."/>
            <person name="Soltis P."/>
            <person name="Soltis D."/>
            <person name="Chen Z.-H."/>
        </authorList>
    </citation>
    <scope>NUCLEOTIDE SEQUENCE</scope>
    <source>
        <strain evidence="2">Whitten #5841</strain>
        <tissue evidence="2">Leaf</tissue>
    </source>
</reference>
<gene>
    <name evidence="2" type="ORF">KP509_10G078800</name>
</gene>
<dbReference type="InterPro" id="IPR007612">
    <property type="entry name" value="LOR"/>
</dbReference>
<name>A0A8T2TWR8_CERRI</name>
<keyword evidence="3" id="KW-1185">Reference proteome</keyword>
<comment type="caution">
    <text evidence="2">The sequence shown here is derived from an EMBL/GenBank/DDBJ whole genome shotgun (WGS) entry which is preliminary data.</text>
</comment>
<dbReference type="InterPro" id="IPR025659">
    <property type="entry name" value="Tubby-like_C"/>
</dbReference>
<evidence type="ECO:0000256" key="1">
    <source>
        <dbReference type="ARBA" id="ARBA00005437"/>
    </source>
</evidence>
<evidence type="ECO:0000313" key="2">
    <source>
        <dbReference type="EMBL" id="KAH7428171.1"/>
    </source>
</evidence>
<dbReference type="OMA" id="WLERSCF"/>
<dbReference type="Gene3D" id="2.40.160.200">
    <property type="entry name" value="LURP1-related"/>
    <property type="match status" value="1"/>
</dbReference>
<comment type="similarity">
    <text evidence="1">Belongs to the LOR family.</text>
</comment>
<sequence length="189" mass="21452">MAAIVGVEFCTPEPVKLTVSKKVMCLSGRSFEVTDGEGYMRFKMEGSAFSPRDKRVLLDVDCNPIVSARKKIGSMHDRWKVYRGDRYKKEAELFSVKRASLFQLKTHLKILLSGNCKEDCPDFVIKGDFFGHEAKIYRGDEVIAEIKRKFTVGNVLLDKRTFSTFICAGVDQAFIVTLVVIMDAIHERE</sequence>
<dbReference type="Proteomes" id="UP000825935">
    <property type="component" value="Chromosome 10"/>
</dbReference>
<dbReference type="InterPro" id="IPR038595">
    <property type="entry name" value="LOR_sf"/>
</dbReference>
<accession>A0A8T2TWR8</accession>
<dbReference type="AlphaFoldDB" id="A0A8T2TWR8"/>
<dbReference type="PANTHER" id="PTHR31087">
    <property type="match status" value="1"/>
</dbReference>